<organism evidence="2 3">
    <name type="scientific">Heterorhabditis bacteriophora</name>
    <name type="common">Entomopathogenic nematode worm</name>
    <dbReference type="NCBI Taxonomy" id="37862"/>
    <lineage>
        <taxon>Eukaryota</taxon>
        <taxon>Metazoa</taxon>
        <taxon>Ecdysozoa</taxon>
        <taxon>Nematoda</taxon>
        <taxon>Chromadorea</taxon>
        <taxon>Rhabditida</taxon>
        <taxon>Rhabditina</taxon>
        <taxon>Rhabditomorpha</taxon>
        <taxon>Strongyloidea</taxon>
        <taxon>Heterorhabditidae</taxon>
        <taxon>Heterorhabditis</taxon>
    </lineage>
</organism>
<dbReference type="GO" id="GO:0005634">
    <property type="term" value="C:nucleus"/>
    <property type="evidence" value="ECO:0007669"/>
    <property type="project" value="InterPro"/>
</dbReference>
<evidence type="ECO:0000313" key="2">
    <source>
        <dbReference type="Proteomes" id="UP000095283"/>
    </source>
</evidence>
<dbReference type="PROSITE" id="PS00028">
    <property type="entry name" value="ZINC_FINGER_C2H2_1"/>
    <property type="match status" value="1"/>
</dbReference>
<keyword evidence="2" id="KW-1185">Reference proteome</keyword>
<evidence type="ECO:0000259" key="1">
    <source>
        <dbReference type="PROSITE" id="PS00028"/>
    </source>
</evidence>
<dbReference type="Proteomes" id="UP000095283">
    <property type="component" value="Unplaced"/>
</dbReference>
<sequence length="152" mass="17299">MKKNYNEYELMVLNDFWLQIRETANAICEEYEKKRDSVELSDITADQEEDCCLHALSSEEGSAVLEPDSRDLIVRGTSFDVPISHPSSALPAPDCFTCDHCGIVYIDYLLWLLHMSFHSRTGDPLKCALCGVHSSDRYEFAAHVYSTSHFLK</sequence>
<dbReference type="AlphaFoldDB" id="A0A1I7XTR5"/>
<reference evidence="3" key="1">
    <citation type="submission" date="2016-11" db="UniProtKB">
        <authorList>
            <consortium name="WormBaseParasite"/>
        </authorList>
    </citation>
    <scope>IDENTIFICATION</scope>
</reference>
<dbReference type="InterPro" id="IPR013087">
    <property type="entry name" value="Znf_C2H2_type"/>
</dbReference>
<dbReference type="SUPFAM" id="SSF57667">
    <property type="entry name" value="beta-beta-alpha zinc fingers"/>
    <property type="match status" value="1"/>
</dbReference>
<dbReference type="WBParaSite" id="Hba_20731">
    <property type="protein sequence ID" value="Hba_20731"/>
    <property type="gene ID" value="Hba_20731"/>
</dbReference>
<proteinExistence type="predicted"/>
<dbReference type="GO" id="GO:0003700">
    <property type="term" value="F:DNA-binding transcription factor activity"/>
    <property type="evidence" value="ECO:0007669"/>
    <property type="project" value="InterPro"/>
</dbReference>
<dbReference type="SMART" id="SM00355">
    <property type="entry name" value="ZnF_C2H2"/>
    <property type="match status" value="2"/>
</dbReference>
<name>A0A1I7XTR5_HETBA</name>
<feature type="domain" description="C2H2-type" evidence="1">
    <location>
        <begin position="98"/>
        <end position="118"/>
    </location>
</feature>
<evidence type="ECO:0000313" key="3">
    <source>
        <dbReference type="WBParaSite" id="Hba_20731"/>
    </source>
</evidence>
<dbReference type="PANTHER" id="PTHR47034:SF3">
    <property type="entry name" value="ZINC FINGER PROTEIN HELIOS-LIKE"/>
    <property type="match status" value="1"/>
</dbReference>
<dbReference type="InterPro" id="IPR028440">
    <property type="entry name" value="TRPS1"/>
</dbReference>
<dbReference type="PANTHER" id="PTHR47034">
    <property type="entry name" value="ZINC FINGER TRANSCRIPTION FACTOR TRPS1"/>
    <property type="match status" value="1"/>
</dbReference>
<protein>
    <submittedName>
        <fullName evidence="3">C2H2-type domain-containing protein</fullName>
    </submittedName>
</protein>
<dbReference type="InterPro" id="IPR036236">
    <property type="entry name" value="Znf_C2H2_sf"/>
</dbReference>
<accession>A0A1I7XTR5</accession>